<evidence type="ECO:0000259" key="14">
    <source>
        <dbReference type="PROSITE" id="PS51379"/>
    </source>
</evidence>
<dbReference type="CDD" id="cd07034">
    <property type="entry name" value="TPP_PYR_PFOR_IOR-alpha_like"/>
    <property type="match status" value="1"/>
</dbReference>
<dbReference type="Gene3D" id="3.40.50.970">
    <property type="match status" value="2"/>
</dbReference>
<dbReference type="InterPro" id="IPR037112">
    <property type="entry name" value="Pyrv-flavodox_OxR_EKR_sf"/>
</dbReference>
<dbReference type="AlphaFoldDB" id="A0A3L0X743"/>
<evidence type="ECO:0000256" key="7">
    <source>
        <dbReference type="ARBA" id="ARBA00023004"/>
    </source>
</evidence>
<name>A0A3L0X743_ECOLX</name>
<dbReference type="InterPro" id="IPR002880">
    <property type="entry name" value="Pyrv_Fd/Flavodoxin_OxRdtase_N"/>
</dbReference>
<dbReference type="FunFam" id="4.10.780.10:FF:000001">
    <property type="entry name" value="Probable pyruvate-flavodoxin oxidoreductase"/>
    <property type="match status" value="1"/>
</dbReference>
<feature type="binding site" evidence="13">
    <location>
        <position position="851"/>
    </location>
    <ligand>
        <name>[4Fe-4S] cluster</name>
        <dbReference type="ChEBI" id="CHEBI:49883"/>
        <label>3</label>
    </ligand>
</feature>
<dbReference type="SUPFAM" id="SSF52922">
    <property type="entry name" value="TK C-terminal domain-like"/>
    <property type="match status" value="1"/>
</dbReference>
<dbReference type="InterPro" id="IPR050722">
    <property type="entry name" value="Pyruvate:ferred/Flavod_OxRd"/>
</dbReference>
<keyword evidence="2 10" id="KW-0813">Transport</keyword>
<dbReference type="CDD" id="cd03377">
    <property type="entry name" value="TPP_PFOR_PNO"/>
    <property type="match status" value="1"/>
</dbReference>
<evidence type="ECO:0000256" key="1">
    <source>
        <dbReference type="ARBA" id="ARBA00009032"/>
    </source>
</evidence>
<dbReference type="GO" id="GO:0006979">
    <property type="term" value="P:response to oxidative stress"/>
    <property type="evidence" value="ECO:0007669"/>
    <property type="project" value="TreeGrafter"/>
</dbReference>
<dbReference type="Gene3D" id="3.40.920.10">
    <property type="entry name" value="Pyruvate-ferredoxin oxidoreductase, PFOR, domain III"/>
    <property type="match status" value="1"/>
</dbReference>
<feature type="binding site" evidence="11">
    <location>
        <begin position="998"/>
        <end position="1003"/>
    </location>
    <ligand>
        <name>thiamine diphosphate</name>
        <dbReference type="ChEBI" id="CHEBI:58937"/>
    </ligand>
</feature>
<feature type="binding site" evidence="13">
    <location>
        <position position="755"/>
    </location>
    <ligand>
        <name>[4Fe-4S] cluster</name>
        <dbReference type="ChEBI" id="CHEBI:49883"/>
        <label>2</label>
    </ligand>
</feature>
<proteinExistence type="inferred from homology"/>
<dbReference type="Pfam" id="PF17147">
    <property type="entry name" value="PFOR_II"/>
    <property type="match status" value="1"/>
</dbReference>
<feature type="binding site" evidence="11">
    <location>
        <position position="27"/>
    </location>
    <ligand>
        <name>pyruvate</name>
        <dbReference type="ChEBI" id="CHEBI:15361"/>
    </ligand>
</feature>
<dbReference type="InterPro" id="IPR019752">
    <property type="entry name" value="Pyrv/ketoisovalerate_OxRed_cat"/>
</dbReference>
<dbReference type="GO" id="GO:0016903">
    <property type="term" value="F:oxidoreductase activity, acting on the aldehyde or oxo group of donors"/>
    <property type="evidence" value="ECO:0007669"/>
    <property type="project" value="InterPro"/>
</dbReference>
<comment type="caution">
    <text evidence="15">The sequence shown here is derived from an EMBL/GenBank/DDBJ whole genome shotgun (WGS) entry which is preliminary data.</text>
</comment>
<feature type="binding site" evidence="13">
    <location>
        <position position="693"/>
    </location>
    <ligand>
        <name>[4Fe-4S] cluster</name>
        <dbReference type="ChEBI" id="CHEBI:49883"/>
        <label>1</label>
    </ligand>
</feature>
<dbReference type="FunFam" id="3.40.50.970:FF:000012">
    <property type="entry name" value="Pyruvate:ferredoxin (Flavodoxin) oxidoreductase"/>
    <property type="match status" value="1"/>
</dbReference>
<feature type="binding site" evidence="13">
    <location>
        <position position="759"/>
    </location>
    <ligand>
        <name>[4Fe-4S] cluster</name>
        <dbReference type="ChEBI" id="CHEBI:49883"/>
        <label>1</label>
    </ligand>
</feature>
<comment type="catalytic activity">
    <reaction evidence="9 10">
        <text>oxidized [flavodoxin] + pyruvate + CoA + 2 H(+) = reduced [flavodoxin] + acetyl-CoA + CO2</text>
        <dbReference type="Rhea" id="RHEA:44140"/>
        <dbReference type="Rhea" id="RHEA-COMP:10622"/>
        <dbReference type="Rhea" id="RHEA-COMP:10623"/>
        <dbReference type="ChEBI" id="CHEBI:15361"/>
        <dbReference type="ChEBI" id="CHEBI:15378"/>
        <dbReference type="ChEBI" id="CHEBI:16526"/>
        <dbReference type="ChEBI" id="CHEBI:57287"/>
        <dbReference type="ChEBI" id="CHEBI:57288"/>
        <dbReference type="ChEBI" id="CHEBI:57618"/>
        <dbReference type="ChEBI" id="CHEBI:58210"/>
    </reaction>
</comment>
<dbReference type="Pfam" id="PF01855">
    <property type="entry name" value="POR_N"/>
    <property type="match status" value="1"/>
</dbReference>
<dbReference type="GO" id="GO:0044281">
    <property type="term" value="P:small molecule metabolic process"/>
    <property type="evidence" value="ECO:0007669"/>
    <property type="project" value="UniProtKB-ARBA"/>
</dbReference>
<comment type="similarity">
    <text evidence="1 10">Belongs to the pyruvate:ferredoxin/flavodoxin oxidoreductase family.</text>
</comment>
<dbReference type="FunFam" id="3.40.50.970:FF:000047">
    <property type="entry name" value="Probable pyruvate-flavodoxin oxidoreductase"/>
    <property type="match status" value="1"/>
</dbReference>
<feature type="binding site" evidence="13">
    <location>
        <position position="749"/>
    </location>
    <ligand>
        <name>[4Fe-4S] cluster</name>
        <dbReference type="ChEBI" id="CHEBI:49883"/>
        <label>2</label>
    </ligand>
</feature>
<organism evidence="15">
    <name type="scientific">Escherichia coli</name>
    <dbReference type="NCBI Taxonomy" id="562"/>
    <lineage>
        <taxon>Bacteria</taxon>
        <taxon>Pseudomonadati</taxon>
        <taxon>Pseudomonadota</taxon>
        <taxon>Gammaproteobacteria</taxon>
        <taxon>Enterobacterales</taxon>
        <taxon>Enterobacteriaceae</taxon>
        <taxon>Escherichia</taxon>
    </lineage>
</organism>
<keyword evidence="7 13" id="KW-0408">Iron</keyword>
<dbReference type="GO" id="GO:0030976">
    <property type="term" value="F:thiamine pyrophosphate binding"/>
    <property type="evidence" value="ECO:0007669"/>
    <property type="project" value="InterPro"/>
</dbReference>
<feature type="site" description="Important for catalytic activity" evidence="12">
    <location>
        <position position="27"/>
    </location>
</feature>
<evidence type="ECO:0000313" key="15">
    <source>
        <dbReference type="EMBL" id="MHO06591.1"/>
    </source>
</evidence>
<dbReference type="GO" id="GO:0022900">
    <property type="term" value="P:electron transport chain"/>
    <property type="evidence" value="ECO:0007669"/>
    <property type="project" value="InterPro"/>
</dbReference>
<dbReference type="Pfam" id="PF10371">
    <property type="entry name" value="EKR"/>
    <property type="match status" value="1"/>
</dbReference>
<dbReference type="FunFam" id="3.40.920.10:FF:000001">
    <property type="entry name" value="Pyruvate:ferredoxin (Flavodoxin) oxidoreductase"/>
    <property type="match status" value="1"/>
</dbReference>
<evidence type="ECO:0000256" key="3">
    <source>
        <dbReference type="ARBA" id="ARBA00022485"/>
    </source>
</evidence>
<feature type="domain" description="4Fe-4S ferredoxin-type" evidence="14">
    <location>
        <begin position="740"/>
        <end position="770"/>
    </location>
</feature>
<dbReference type="NCBIfam" id="TIGR02176">
    <property type="entry name" value="pyruv_ox_red"/>
    <property type="match status" value="1"/>
</dbReference>
<dbReference type="PANTHER" id="PTHR32154:SF0">
    <property type="entry name" value="PYRUVATE-FLAVODOXIN OXIDOREDUCTASE-RELATED"/>
    <property type="match status" value="1"/>
</dbReference>
<feature type="domain" description="4Fe-4S ferredoxin-type" evidence="14">
    <location>
        <begin position="684"/>
        <end position="713"/>
    </location>
</feature>
<dbReference type="FunFam" id="3.30.70.20:FF:000022">
    <property type="entry name" value="Pyruvate:ferredoxin (Flavodoxin) oxidoreductase"/>
    <property type="match status" value="1"/>
</dbReference>
<dbReference type="PIRSF" id="PIRSF000159">
    <property type="entry name" value="NifJ"/>
    <property type="match status" value="1"/>
</dbReference>
<feature type="binding site" evidence="13">
    <location>
        <position position="823"/>
    </location>
    <ligand>
        <name>[4Fe-4S] cluster</name>
        <dbReference type="ChEBI" id="CHEBI:49883"/>
        <label>3</label>
    </ligand>
</feature>
<feature type="binding site" evidence="13">
    <location>
        <position position="699"/>
    </location>
    <ligand>
        <name>[4Fe-4S] cluster</name>
        <dbReference type="ChEBI" id="CHEBI:49883"/>
        <label>1</label>
    </ligand>
</feature>
<feature type="binding site" evidence="13">
    <location>
        <position position="826"/>
    </location>
    <ligand>
        <name>[4Fe-4S] cluster</name>
        <dbReference type="ChEBI" id="CHEBI:49883"/>
        <label>3</label>
    </ligand>
</feature>
<feature type="binding site" evidence="11">
    <location>
        <position position="110"/>
    </location>
    <ligand>
        <name>pyruvate</name>
        <dbReference type="ChEBI" id="CHEBI:15361"/>
    </ligand>
</feature>
<dbReference type="PROSITE" id="PS00198">
    <property type="entry name" value="4FE4S_FER_1"/>
    <property type="match status" value="2"/>
</dbReference>
<evidence type="ECO:0000256" key="6">
    <source>
        <dbReference type="ARBA" id="ARBA00023002"/>
    </source>
</evidence>
<dbReference type="PROSITE" id="PS51379">
    <property type="entry name" value="4FE4S_FER_2"/>
    <property type="match status" value="2"/>
</dbReference>
<dbReference type="FunFam" id="3.40.50.920:FF:000007">
    <property type="entry name" value="Pyruvate:ferredoxin (Flavodoxin) oxidoreductase"/>
    <property type="match status" value="1"/>
</dbReference>
<feature type="binding site" evidence="13">
    <location>
        <position position="1078"/>
    </location>
    <ligand>
        <name>[4Fe-4S] cluster</name>
        <dbReference type="ChEBI" id="CHEBI:49883"/>
        <label>3</label>
    </ligand>
</feature>
<keyword evidence="15" id="KW-0670">Pyruvate</keyword>
<feature type="site" description="Important for catalytic activity" evidence="12">
    <location>
        <position position="1003"/>
    </location>
</feature>
<keyword evidence="8 13" id="KW-0411">Iron-sulfur</keyword>
<dbReference type="InterPro" id="IPR019456">
    <property type="entry name" value="Pyrv-flavodox_OxRtase_EKR"/>
</dbReference>
<dbReference type="Pfam" id="PF02775">
    <property type="entry name" value="TPP_enzyme_C"/>
    <property type="match status" value="1"/>
</dbReference>
<evidence type="ECO:0000256" key="13">
    <source>
        <dbReference type="PIRSR" id="PIRSR000159-50"/>
    </source>
</evidence>
<keyword evidence="4 13" id="KW-0479">Metal-binding</keyword>
<feature type="site" description="Important for catalytic activity" evidence="12">
    <location>
        <position position="60"/>
    </location>
</feature>
<evidence type="ECO:0000256" key="9">
    <source>
        <dbReference type="ARBA" id="ARBA00048963"/>
    </source>
</evidence>
<keyword evidence="5 10" id="KW-0249">Electron transport</keyword>
<dbReference type="InterPro" id="IPR017900">
    <property type="entry name" value="4Fe4S_Fe_S_CS"/>
</dbReference>
<dbReference type="InterPro" id="IPR011895">
    <property type="entry name" value="Pyrv_flavodox_OxRed"/>
</dbReference>
<evidence type="ECO:0000256" key="2">
    <source>
        <dbReference type="ARBA" id="ARBA00022448"/>
    </source>
</evidence>
<dbReference type="SUPFAM" id="SSF52518">
    <property type="entry name" value="Thiamin diphosphate-binding fold (THDP-binding)"/>
    <property type="match status" value="2"/>
</dbReference>
<dbReference type="Pfam" id="PF12838">
    <property type="entry name" value="Fer4_7"/>
    <property type="match status" value="1"/>
</dbReference>
<dbReference type="InterPro" id="IPR017896">
    <property type="entry name" value="4Fe4S_Fe-S-bd"/>
</dbReference>
<dbReference type="PANTHER" id="PTHR32154">
    <property type="entry name" value="PYRUVATE-FLAVODOXIN OXIDOREDUCTASE-RELATED"/>
    <property type="match status" value="1"/>
</dbReference>
<comment type="cofactor">
    <cofactor evidence="13">
        <name>[4Fe-4S] cluster</name>
        <dbReference type="ChEBI" id="CHEBI:49883"/>
    </cofactor>
    <text evidence="13">Binds 3 [4Fe-4S] clusters per subunit.</text>
</comment>
<dbReference type="InterPro" id="IPR029061">
    <property type="entry name" value="THDP-binding"/>
</dbReference>
<dbReference type="EC" id="1.2.7.-" evidence="10"/>
<feature type="binding site" evidence="11">
    <location>
        <position position="60"/>
    </location>
    <ligand>
        <name>thiamine diphosphate</name>
        <dbReference type="ChEBI" id="CHEBI:58937"/>
    </ligand>
</feature>
<evidence type="ECO:0000256" key="5">
    <source>
        <dbReference type="ARBA" id="ARBA00022982"/>
    </source>
</evidence>
<evidence type="ECO:0000256" key="4">
    <source>
        <dbReference type="ARBA" id="ARBA00022723"/>
    </source>
</evidence>
<sequence>MITTDGNNAVASVAYRTSEVIAIYPITPSSTMAELASAWSSDRGKNLWGDVPRVVEMQSEGGAIATVHGALQTGALATSFTSSQGLLLMIPNLYKLAGQLIPFVLHVAARTVATHALSIFGDHSDVMAVRQTGCAMLCASNVQEAQDFALISQVASLNSRLPFIHFFDGFRTSHEIAKIVPLADDTLRALLPEAAIRAHRDRALTPDKPVIRGTAANPDTYFQCREASNPWYDEGYRHVSEAMAAFGEQTGRHYRPFEYVGHPQAERVLVLMGSAIGTCEEVIARLIEQGEKVGLVKVRLYRPFSAEHLLSFIPASACKIAVLDRTKEPGAQAEPLYLDVMTALAEAVSRGERASLPRVIGGRYGLSSKEFNPACVQAVFDELALDNPRPRFTVGIFDDVTGLSLPLPTLGSSQHKPSQSKLEALFYGLGSDGTVSAAKNSIKILGNHTDLYPQGYFVYDSKKAGGLTVSHLRVGEQPLQSAYLVDEADFIGCHQWQFIDLYQMAERLKFSGIFLLNSPYGPTEIWQRLPQEVQQALRAKEARFYIINAARIARECQLGNRINTVMQMAFFQLSAIIPPAEATELLKQAIATSYGSKGQALVERNWQALAATCEALIPVPLQVLDQSSHQRPPVVSAKAPDFVQTVTAAMLAGLGDSLPVSAFPPDGTWPVGTTRWEKRNIAKEVPIWQADLCTQCNYCVAACPHSAIRAKVVDKDALEGAPATLDALDVKARDMRGQQYVLQVAPEDCTGCNLCVEVCPAKDRTDPSRKAINMESRLDHLDAQKANYDFFLDLPERTAEQLERIDIRTSQLISPLFEYSGACSGCGETPYIKLLTQLYGDRLLIANATGCSSIYGGNLPTTPYTTNAEGRGPAWANSLFEDNAEFGLGFRLTVDQHHERMQRLLASLGDVVPAGLQQALQDAGLPVSEQRAHIAQLRSLLQGRTEPGAAELARDADYLVDKSVWLIGGDGWAYDIGFGGLDHVLSLGENINVLVLDTQCYSNTGGQQSKATPLGAITKFGEQGKRKGRKDLGASIMMYGHVYVAQISLGAQMNQTVKAIQEAEAYPGPSLIIAYSPCEEHGYDLAQSHEQMKQLTATGFWPLYRFDPRRSDEGKLPLALDSRAPNASLAETLSQEPRFQRLERQLPEVATLLYREAELDANRRFAWLSQLAGKEAPPQE</sequence>
<dbReference type="InterPro" id="IPR011766">
    <property type="entry name" value="TPP_enzyme_TPP-bd"/>
</dbReference>
<feature type="binding site" evidence="13">
    <location>
        <position position="703"/>
    </location>
    <ligand>
        <name>[4Fe-4S] cluster</name>
        <dbReference type="ChEBI" id="CHEBI:49883"/>
        <label>2</label>
    </ligand>
</feature>
<reference evidence="15" key="1">
    <citation type="submission" date="2018-10" db="EMBL/GenBank/DDBJ databases">
        <authorList>
            <consortium name="NARMS: The National Antimicrobial Resistance Monitoring System"/>
        </authorList>
    </citation>
    <scope>NUCLEOTIDE SEQUENCE [LARGE SCALE GENOMIC DNA]</scope>
    <source>
        <strain evidence="15">CVM N17EC0388</strain>
    </source>
</reference>
<comment type="function">
    <text evidence="10">Oxidoreductase required for the transfer of electrons from pyruvate to flavodoxin.</text>
</comment>
<dbReference type="InterPro" id="IPR033412">
    <property type="entry name" value="PFOR_II"/>
</dbReference>
<dbReference type="Gene3D" id="3.30.70.20">
    <property type="match status" value="1"/>
</dbReference>
<feature type="binding site" evidence="11">
    <location>
        <position position="828"/>
    </location>
    <ligand>
        <name>thiamine diphosphate</name>
        <dbReference type="ChEBI" id="CHEBI:58937"/>
    </ligand>
</feature>
<dbReference type="EMBL" id="RNRV01000047">
    <property type="protein sequence ID" value="MHO06591.1"/>
    <property type="molecule type" value="Genomic_DNA"/>
</dbReference>
<feature type="binding site" evidence="13">
    <location>
        <position position="752"/>
    </location>
    <ligand>
        <name>[4Fe-4S] cluster</name>
        <dbReference type="ChEBI" id="CHEBI:49883"/>
        <label>2</label>
    </ligand>
</feature>
<keyword evidence="3 13" id="KW-0004">4Fe-4S</keyword>
<keyword evidence="6 10" id="KW-0560">Oxidoreductase</keyword>
<feature type="binding site" evidence="11">
    <location>
        <begin position="969"/>
        <end position="972"/>
    </location>
    <ligand>
        <name>thiamine diphosphate</name>
        <dbReference type="ChEBI" id="CHEBI:58937"/>
    </ligand>
</feature>
<dbReference type="SMART" id="SM00890">
    <property type="entry name" value="EKR"/>
    <property type="match status" value="1"/>
</dbReference>
<dbReference type="InterPro" id="IPR002869">
    <property type="entry name" value="Pyrv_flavodox_OxRed_cen"/>
</dbReference>
<feature type="binding site" evidence="13">
    <location>
        <position position="696"/>
    </location>
    <ligand>
        <name>[4Fe-4S] cluster</name>
        <dbReference type="ChEBI" id="CHEBI:49883"/>
        <label>1</label>
    </ligand>
</feature>
<dbReference type="SUPFAM" id="SSF54862">
    <property type="entry name" value="4Fe-4S ferredoxins"/>
    <property type="match status" value="1"/>
</dbReference>
<dbReference type="GO" id="GO:0051539">
    <property type="term" value="F:4 iron, 4 sulfur cluster binding"/>
    <property type="evidence" value="ECO:0007669"/>
    <property type="project" value="UniProtKB-KW"/>
</dbReference>
<dbReference type="GO" id="GO:0005506">
    <property type="term" value="F:iron ion binding"/>
    <property type="evidence" value="ECO:0007669"/>
    <property type="project" value="InterPro"/>
</dbReference>
<dbReference type="SUPFAM" id="SSF53323">
    <property type="entry name" value="Pyruvate-ferredoxin oxidoreductase, PFOR, domain III"/>
    <property type="match status" value="1"/>
</dbReference>
<evidence type="ECO:0000256" key="8">
    <source>
        <dbReference type="ARBA" id="ARBA00023014"/>
    </source>
</evidence>
<dbReference type="Gene3D" id="4.10.780.10">
    <property type="entry name" value="Pyruvate-flavodoxin oxidoreductase, EKR domain"/>
    <property type="match status" value="1"/>
</dbReference>
<accession>A0A3L0X743</accession>
<dbReference type="Pfam" id="PF01558">
    <property type="entry name" value="POR"/>
    <property type="match status" value="1"/>
</dbReference>
<protein>
    <recommendedName>
        <fullName evidence="10">Pyruvate-flavodoxin oxidoreductase</fullName>
        <ecNumber evidence="10">1.2.7.-</ecNumber>
    </recommendedName>
</protein>
<gene>
    <name evidence="15" type="primary">nifJ</name>
    <name evidence="15" type="ORF">D9F05_19955</name>
</gene>
<evidence type="ECO:0000256" key="10">
    <source>
        <dbReference type="PIRNR" id="PIRNR000159"/>
    </source>
</evidence>
<feature type="binding site" evidence="11">
    <location>
        <position position="851"/>
    </location>
    <ligand>
        <name>thiamine diphosphate</name>
        <dbReference type="ChEBI" id="CHEBI:58937"/>
    </ligand>
</feature>
<feature type="site" description="Important for catalytic activity" evidence="12">
    <location>
        <position position="110"/>
    </location>
</feature>
<evidence type="ECO:0000256" key="12">
    <source>
        <dbReference type="PIRSR" id="PIRSR000159-2"/>
    </source>
</evidence>
<evidence type="ECO:0000256" key="11">
    <source>
        <dbReference type="PIRSR" id="PIRSR000159-1"/>
    </source>
</evidence>
<dbReference type="InterPro" id="IPR009014">
    <property type="entry name" value="Transketo_C/PFOR_II"/>
</dbReference>
<dbReference type="Gene3D" id="3.40.50.920">
    <property type="match status" value="1"/>
</dbReference>